<reference evidence="2" key="2">
    <citation type="journal article" date="2019" name="IMA Fungus">
        <title>Genome sequencing and comparison of five Tilletia species to identify candidate genes for the detection of regulated species infecting wheat.</title>
        <authorList>
            <person name="Nguyen H.D.T."/>
            <person name="Sultana T."/>
            <person name="Kesanakurti P."/>
            <person name="Hambleton S."/>
        </authorList>
    </citation>
    <scope>NUCLEOTIDE SEQUENCE</scope>
    <source>
        <strain evidence="2">DAOMC 236416</strain>
    </source>
</reference>
<accession>A0A177TU20</accession>
<dbReference type="AlphaFoldDB" id="A0A177TU20"/>
<feature type="compositionally biased region" description="Polar residues" evidence="1">
    <location>
        <begin position="705"/>
        <end position="718"/>
    </location>
</feature>
<feature type="region of interest" description="Disordered" evidence="1">
    <location>
        <begin position="588"/>
        <end position="611"/>
    </location>
</feature>
<feature type="region of interest" description="Disordered" evidence="1">
    <location>
        <begin position="1014"/>
        <end position="1037"/>
    </location>
</feature>
<feature type="compositionally biased region" description="Low complexity" evidence="1">
    <location>
        <begin position="89"/>
        <end position="116"/>
    </location>
</feature>
<feature type="compositionally biased region" description="Basic residues" evidence="1">
    <location>
        <begin position="414"/>
        <end position="423"/>
    </location>
</feature>
<dbReference type="EMBL" id="LWDF02000375">
    <property type="protein sequence ID" value="KAE8249666.1"/>
    <property type="molecule type" value="Genomic_DNA"/>
</dbReference>
<feature type="region of interest" description="Disordered" evidence="1">
    <location>
        <begin position="623"/>
        <end position="726"/>
    </location>
</feature>
<feature type="compositionally biased region" description="Low complexity" evidence="1">
    <location>
        <begin position="539"/>
        <end position="548"/>
    </location>
</feature>
<feature type="region of interest" description="Disordered" evidence="1">
    <location>
        <begin position="849"/>
        <end position="880"/>
    </location>
</feature>
<feature type="compositionally biased region" description="Basic and acidic residues" evidence="1">
    <location>
        <begin position="467"/>
        <end position="480"/>
    </location>
</feature>
<feature type="region of interest" description="Disordered" evidence="1">
    <location>
        <begin position="89"/>
        <end position="297"/>
    </location>
</feature>
<feature type="compositionally biased region" description="Basic and acidic residues" evidence="1">
    <location>
        <begin position="871"/>
        <end position="880"/>
    </location>
</feature>
<gene>
    <name evidence="2" type="ORF">A4X13_0g5121</name>
</gene>
<feature type="compositionally biased region" description="Gly residues" evidence="1">
    <location>
        <begin position="855"/>
        <end position="864"/>
    </location>
</feature>
<feature type="compositionally biased region" description="Polar residues" evidence="1">
    <location>
        <begin position="522"/>
        <end position="538"/>
    </location>
</feature>
<feature type="compositionally biased region" description="Low complexity" evidence="1">
    <location>
        <begin position="1014"/>
        <end position="1036"/>
    </location>
</feature>
<feature type="region of interest" description="Disordered" evidence="1">
    <location>
        <begin position="809"/>
        <end position="830"/>
    </location>
</feature>
<keyword evidence="3" id="KW-1185">Reference proteome</keyword>
<feature type="region of interest" description="Disordered" evidence="1">
    <location>
        <begin position="522"/>
        <end position="551"/>
    </location>
</feature>
<feature type="region of interest" description="Disordered" evidence="1">
    <location>
        <begin position="329"/>
        <end position="486"/>
    </location>
</feature>
<evidence type="ECO:0000256" key="1">
    <source>
        <dbReference type="SAM" id="MobiDB-lite"/>
    </source>
</evidence>
<feature type="compositionally biased region" description="Acidic residues" evidence="1">
    <location>
        <begin position="811"/>
        <end position="826"/>
    </location>
</feature>
<feature type="compositionally biased region" description="Basic residues" evidence="1">
    <location>
        <begin position="1085"/>
        <end position="1094"/>
    </location>
</feature>
<feature type="compositionally biased region" description="Acidic residues" evidence="1">
    <location>
        <begin position="1069"/>
        <end position="1080"/>
    </location>
</feature>
<feature type="compositionally biased region" description="Low complexity" evidence="1">
    <location>
        <begin position="247"/>
        <end position="265"/>
    </location>
</feature>
<evidence type="ECO:0000313" key="2">
    <source>
        <dbReference type="EMBL" id="KAE8249666.1"/>
    </source>
</evidence>
<feature type="compositionally biased region" description="Low complexity" evidence="1">
    <location>
        <begin position="281"/>
        <end position="297"/>
    </location>
</feature>
<protein>
    <submittedName>
        <fullName evidence="2">Uncharacterized protein</fullName>
    </submittedName>
</protein>
<proteinExistence type="predicted"/>
<feature type="compositionally biased region" description="Acidic residues" evidence="1">
    <location>
        <begin position="628"/>
        <end position="639"/>
    </location>
</feature>
<sequence>MAFAQHHHRTKQQQQQEQQQQQQQQQQQRHHEQQQTHDHEQQQQDHSRSSGNLHHPLLMKTDALLANVHSQNKRRQRRSAAAAVVAAAASSSAHTTTTADPMAAAAAQEHQPQTTASADQHLPQSASASAHDWTLVFPGRQHSPPFTQDPFLSDEQQYQQHQHHQLPTSPSAILDFPHASFAQQQQDTTHSSSHGLGFAHPEGDPTHFSTSSLAWSLPTAPSEPDGARMYHEAHHHQQQSRVPLPRNNSNASSSVLSLSTSSFSSGILTHDPSGPNTHSQAFSLVSPPSPSAVSAGTGSVRFSRTGLLSPPAAALARTESRAAGENDELLHLPAPPSTEAGASSSAAFKQKGQEGGSKSRRRRKARNGSKPAPGGAEDRLEDGNGSRVTSSSEDSDDQDGRSSKRSNNSGSAALRRRTARRNGKAAAAAGGTAIAGTAGRLSSGEGSRLQLRRDGITVLRPTTQVQNKDHTDEGTEEGKLARRPASASTRLISAILRKLFTLEPDVLDAFLLGSEGHVLGHSATTTTQPLRTSGTGSNASRSVSTASSRPRRTVRFAELGGGVAGEDENVRSYEYGYRTFAAAYQHQQQQQFSGRPSRSAAVGAASSETVSTNPVLAIARAEERAEGGVDEEEEEEVDGLELVKIDPEGGGRASSPRRSRMTKAESATGSAFEHPIKQTRSAGEGQAEHDEEVDASLSSGPLRRSASNQSLTSTRQGPATSTTYAESSSAVVFGGATMMEPTAWEAIRALFDERLARQAYSFHEGIGLPLSLRLLRWVLGRSGMWNGGQPKGRRGGRRRGRAVVGGIGWDGFEETEGEDDGEEGRDEDGLFSSEVGDFSSLVGGEAVLFGDAEEGGGGGGGGGASSSMESEAVKRERERREWERAWARGVALASAAATAAHASASTEPSEVGGDEAVHGGAQFGYHARSYSAYDLSSLGHQHQHHQGYYNEAAGDGGEYLNPHTQARIPWTGANRAMAHFHHHQQQGGMYPSHFASYGDLPAIAASIESSFGPSFHQAQSQQHSSSSLSSPSSALGLGTGTAGVGGAVHFRPTVQTQQQGGGGQQGLLESDDGRDADEEGSNTSHRAHLRRFVG</sequence>
<feature type="compositionally biased region" description="Basic and acidic residues" evidence="1">
    <location>
        <begin position="29"/>
        <end position="48"/>
    </location>
</feature>
<organism evidence="2 3">
    <name type="scientific">Tilletia indica</name>
    <dbReference type="NCBI Taxonomy" id="43049"/>
    <lineage>
        <taxon>Eukaryota</taxon>
        <taxon>Fungi</taxon>
        <taxon>Dikarya</taxon>
        <taxon>Basidiomycota</taxon>
        <taxon>Ustilaginomycotina</taxon>
        <taxon>Exobasidiomycetes</taxon>
        <taxon>Tilletiales</taxon>
        <taxon>Tilletiaceae</taxon>
        <taxon>Tilletia</taxon>
    </lineage>
</organism>
<feature type="compositionally biased region" description="Low complexity" evidence="1">
    <location>
        <begin position="12"/>
        <end position="27"/>
    </location>
</feature>
<feature type="compositionally biased region" description="Basic residues" evidence="1">
    <location>
        <begin position="1"/>
        <end position="11"/>
    </location>
</feature>
<feature type="region of interest" description="Disordered" evidence="1">
    <location>
        <begin position="1"/>
        <end position="54"/>
    </location>
</feature>
<feature type="region of interest" description="Disordered" evidence="1">
    <location>
        <begin position="1054"/>
        <end position="1094"/>
    </location>
</feature>
<evidence type="ECO:0000313" key="3">
    <source>
        <dbReference type="Proteomes" id="UP000077521"/>
    </source>
</evidence>
<feature type="compositionally biased region" description="Basic residues" evidence="1">
    <location>
        <begin position="358"/>
        <end position="367"/>
    </location>
</feature>
<feature type="compositionally biased region" description="Low complexity" evidence="1">
    <location>
        <begin position="424"/>
        <end position="440"/>
    </location>
</feature>
<comment type="caution">
    <text evidence="2">The sequence shown here is derived from an EMBL/GenBank/DDBJ whole genome shotgun (WGS) entry which is preliminary data.</text>
</comment>
<dbReference type="Proteomes" id="UP000077521">
    <property type="component" value="Unassembled WGS sequence"/>
</dbReference>
<name>A0A177TU20_9BASI</name>
<reference evidence="2" key="1">
    <citation type="submission" date="2016-04" db="EMBL/GenBank/DDBJ databases">
        <authorList>
            <person name="Nguyen H.D."/>
            <person name="Samba Siva P."/>
            <person name="Cullis J."/>
            <person name="Levesque C.A."/>
            <person name="Hambleton S."/>
        </authorList>
    </citation>
    <scope>NUCLEOTIDE SEQUENCE</scope>
    <source>
        <strain evidence="2">DAOMC 236416</strain>
    </source>
</reference>